<evidence type="ECO:0000256" key="1">
    <source>
        <dbReference type="SAM" id="MobiDB-lite"/>
    </source>
</evidence>
<feature type="compositionally biased region" description="Basic and acidic residues" evidence="1">
    <location>
        <begin position="7"/>
        <end position="17"/>
    </location>
</feature>
<gene>
    <name evidence="2" type="ORF">PAC_18626</name>
</gene>
<protein>
    <submittedName>
        <fullName evidence="2">Uncharacterized protein</fullName>
    </submittedName>
</protein>
<evidence type="ECO:0000313" key="3">
    <source>
        <dbReference type="Proteomes" id="UP000184330"/>
    </source>
</evidence>
<evidence type="ECO:0000313" key="2">
    <source>
        <dbReference type="EMBL" id="CZR68727.1"/>
    </source>
</evidence>
<dbReference type="InterPro" id="IPR029058">
    <property type="entry name" value="AB_hydrolase_fold"/>
</dbReference>
<dbReference type="OrthoDB" id="425534at2759"/>
<dbReference type="Gene3D" id="3.40.50.1820">
    <property type="entry name" value="alpha/beta hydrolase"/>
    <property type="match status" value="1"/>
</dbReference>
<proteinExistence type="predicted"/>
<dbReference type="STRING" id="576137.A0A1L7XUR6"/>
<organism evidence="2 3">
    <name type="scientific">Phialocephala subalpina</name>
    <dbReference type="NCBI Taxonomy" id="576137"/>
    <lineage>
        <taxon>Eukaryota</taxon>
        <taxon>Fungi</taxon>
        <taxon>Dikarya</taxon>
        <taxon>Ascomycota</taxon>
        <taxon>Pezizomycotina</taxon>
        <taxon>Leotiomycetes</taxon>
        <taxon>Helotiales</taxon>
        <taxon>Mollisiaceae</taxon>
        <taxon>Phialocephala</taxon>
        <taxon>Phialocephala fortinii species complex</taxon>
    </lineage>
</organism>
<name>A0A1L7XUR6_9HELO</name>
<sequence length="547" mass="60669">MSLKQSPEQRKSTRRNGEGTGTNYSWTEHRAITMVVLILVLYATGRLSPTNWWQRDSIQQASSRITKTFQWVQIIPSEQLVYHDCFEGMQCARLEVPMDWNDTSASDKIAIVVTKLPAKAHVTNVALSSSIQIADFSVGVQPPSADSTDPISNMESPKPERGSDSGQKPGRHLSTTPVVQDTVALIERLGKWRENEGRQWLESKTGKKIASSLGDAYSKVAVLKRTRWILGQEKLSYWGFSYSTVIGTTFAAMYPSRAHRIVLDGVVDVPGYYNSSSTHRSQIQDAGKVLDHLMRLCFDSGSFTNCGLFDPRGPDIIKENLFAILEKVKERPVALPPSSMRGPQIITASDVDQHLHLALYFPLILAKPLFSPLHNLSLGEGTYFADLKSSALHSDISPPPDHCKNAPLWTPECQTSDIFDDTGSLGIERTDDDDLSGWSEERFLWYWDWSGKISEVMGSRKAKDTLNCMGWKLRAKWRFTKPFVGQTRSPLLLIGNTAHKIVHGFPGSVVLQHDAVGHISITAPCVLERRAAVGSFAAIGGAMISPM</sequence>
<feature type="region of interest" description="Disordered" evidence="1">
    <location>
        <begin position="1"/>
        <end position="23"/>
    </location>
</feature>
<reference evidence="2 3" key="1">
    <citation type="submission" date="2016-03" db="EMBL/GenBank/DDBJ databases">
        <authorList>
            <person name="Ploux O."/>
        </authorList>
    </citation>
    <scope>NUCLEOTIDE SEQUENCE [LARGE SCALE GENOMIC DNA]</scope>
    <source>
        <strain evidence="2 3">UAMH 11012</strain>
    </source>
</reference>
<feature type="compositionally biased region" description="Polar residues" evidence="1">
    <location>
        <begin position="144"/>
        <end position="155"/>
    </location>
</feature>
<dbReference type="SUPFAM" id="SSF53474">
    <property type="entry name" value="alpha/beta-Hydrolases"/>
    <property type="match status" value="1"/>
</dbReference>
<feature type="region of interest" description="Disordered" evidence="1">
    <location>
        <begin position="141"/>
        <end position="174"/>
    </location>
</feature>
<dbReference type="EMBL" id="FJOG01000059">
    <property type="protein sequence ID" value="CZR68727.1"/>
    <property type="molecule type" value="Genomic_DNA"/>
</dbReference>
<dbReference type="AlphaFoldDB" id="A0A1L7XUR6"/>
<dbReference type="Proteomes" id="UP000184330">
    <property type="component" value="Unassembled WGS sequence"/>
</dbReference>
<accession>A0A1L7XUR6</accession>
<keyword evidence="3" id="KW-1185">Reference proteome</keyword>